<dbReference type="Pfam" id="PF01051">
    <property type="entry name" value="Rep3_N"/>
    <property type="match status" value="1"/>
</dbReference>
<dbReference type="GO" id="GO:0003887">
    <property type="term" value="F:DNA-directed DNA polymerase activity"/>
    <property type="evidence" value="ECO:0007669"/>
    <property type="project" value="InterPro"/>
</dbReference>
<dbReference type="EMBL" id="NGIR01000005">
    <property type="protein sequence ID" value="OTU31004.1"/>
    <property type="molecule type" value="Genomic_DNA"/>
</dbReference>
<dbReference type="GO" id="GO:0006270">
    <property type="term" value="P:DNA replication initiation"/>
    <property type="evidence" value="ECO:0007669"/>
    <property type="project" value="InterPro"/>
</dbReference>
<dbReference type="Proteomes" id="UP000195162">
    <property type="component" value="Unassembled WGS sequence"/>
</dbReference>
<gene>
    <name evidence="3" type="ORF">CAT59_00240</name>
</gene>
<dbReference type="InterPro" id="IPR036390">
    <property type="entry name" value="WH_DNA-bd_sf"/>
</dbReference>
<evidence type="ECO:0000313" key="4">
    <source>
        <dbReference type="Proteomes" id="UP000195162"/>
    </source>
</evidence>
<protein>
    <submittedName>
        <fullName evidence="3">RepB family plasmid replication initiator protein</fullName>
    </submittedName>
</protein>
<evidence type="ECO:0000313" key="3">
    <source>
        <dbReference type="EMBL" id="OTU31004.1"/>
    </source>
</evidence>
<evidence type="ECO:0000256" key="1">
    <source>
        <dbReference type="ARBA" id="ARBA00038283"/>
    </source>
</evidence>
<dbReference type="InterPro" id="IPR036388">
    <property type="entry name" value="WH-like_DNA-bd_sf"/>
</dbReference>
<dbReference type="NCBIfam" id="NF038290">
    <property type="entry name" value="repM_Acin"/>
    <property type="match status" value="1"/>
</dbReference>
<comment type="similarity">
    <text evidence="1">Belongs to the initiator RepB protein family.</text>
</comment>
<dbReference type="AlphaFoldDB" id="A0A242UC70"/>
<proteinExistence type="inferred from homology"/>
<sequence>MSELIVKDNALIQASYTLDTVEQRLILLAIAEARETGHGITENSLLEVHASSYINTFNVEKHTAYTVLRDASKSLFDRYVTYHDINPKTGKDRSFHCRWVDKIGYEPQSGIVFLRFTQDIVPLITRLEENFTKYELEQVSRLTSSYAIRLYELLIQWRSAGKTPIFDLSIFRQQLGVEAHQYKTMSNLKTYVLDFALKQVNELTDITAKYEQHKKGRSISGFSFSFKQKKTNSDKVIKGTDTLALFTKMSDKQRHLFANKLSELPEMGQYSEGTESFQQFAIRIAEMLQDYQKFQELFPYLQKVGFAPA</sequence>
<dbReference type="InterPro" id="IPR000525">
    <property type="entry name" value="Initiator_Rep_WH1"/>
</dbReference>
<dbReference type="SUPFAM" id="SSF46785">
    <property type="entry name" value="Winged helix' DNA-binding domain"/>
    <property type="match status" value="2"/>
</dbReference>
<reference evidence="3 4" key="1">
    <citation type="submission" date="2017-05" db="EMBL/GenBank/DDBJ databases">
        <authorList>
            <person name="Song R."/>
            <person name="Chenine A.L."/>
            <person name="Ruprecht R.M."/>
        </authorList>
    </citation>
    <scope>NUCLEOTIDE SEQUENCE [LARGE SCALE GENOMIC DNA]</scope>
    <source>
        <strain evidence="3 4">ARLG1955</strain>
    </source>
</reference>
<evidence type="ECO:0000259" key="2">
    <source>
        <dbReference type="Pfam" id="PF01051"/>
    </source>
</evidence>
<dbReference type="Gene3D" id="1.10.10.10">
    <property type="entry name" value="Winged helix-like DNA-binding domain superfamily/Winged helix DNA-binding domain"/>
    <property type="match status" value="2"/>
</dbReference>
<dbReference type="RefSeq" id="WP_086375725.1">
    <property type="nucleotide sequence ID" value="NZ_JADVOL010000021.1"/>
</dbReference>
<feature type="domain" description="Initiator Rep protein WH1" evidence="2">
    <location>
        <begin position="5"/>
        <end position="154"/>
    </location>
</feature>
<name>A0A242UC70_ACIPI</name>
<comment type="caution">
    <text evidence="3">The sequence shown here is derived from an EMBL/GenBank/DDBJ whole genome shotgun (WGS) entry which is preliminary data.</text>
</comment>
<dbReference type="Pfam" id="PF21205">
    <property type="entry name" value="Rep3_C"/>
    <property type="match status" value="1"/>
</dbReference>
<organism evidence="3 4">
    <name type="scientific">Acinetobacter pittii</name>
    <name type="common">Acinetobacter genomosp. 3</name>
    <dbReference type="NCBI Taxonomy" id="48296"/>
    <lineage>
        <taxon>Bacteria</taxon>
        <taxon>Pseudomonadati</taxon>
        <taxon>Pseudomonadota</taxon>
        <taxon>Gammaproteobacteria</taxon>
        <taxon>Moraxellales</taxon>
        <taxon>Moraxellaceae</taxon>
        <taxon>Acinetobacter</taxon>
        <taxon>Acinetobacter calcoaceticus/baumannii complex</taxon>
    </lineage>
</organism>
<accession>A0A242UC70</accession>